<dbReference type="Pfam" id="PF07730">
    <property type="entry name" value="HisKA_3"/>
    <property type="match status" value="1"/>
</dbReference>
<keyword evidence="4" id="KW-0808">Transferase</keyword>
<keyword evidence="8" id="KW-0902">Two-component regulatory system</keyword>
<dbReference type="InterPro" id="IPR050482">
    <property type="entry name" value="Sensor_HK_TwoCompSys"/>
</dbReference>
<feature type="transmembrane region" description="Helical" evidence="11">
    <location>
        <begin position="141"/>
        <end position="162"/>
    </location>
</feature>
<comment type="catalytic activity">
    <reaction evidence="1">
        <text>ATP + protein L-histidine = ADP + protein N-phospho-L-histidine.</text>
        <dbReference type="EC" id="2.7.13.3"/>
    </reaction>
</comment>
<evidence type="ECO:0000256" key="8">
    <source>
        <dbReference type="ARBA" id="ARBA00023012"/>
    </source>
</evidence>
<evidence type="ECO:0000256" key="5">
    <source>
        <dbReference type="ARBA" id="ARBA00022741"/>
    </source>
</evidence>
<evidence type="ECO:0000256" key="10">
    <source>
        <dbReference type="SAM" id="MobiDB-lite"/>
    </source>
</evidence>
<keyword evidence="5" id="KW-0547">Nucleotide-binding</keyword>
<dbReference type="Gene3D" id="3.30.565.10">
    <property type="entry name" value="Histidine kinase-like ATPase, C-terminal domain"/>
    <property type="match status" value="1"/>
</dbReference>
<keyword evidence="9" id="KW-0175">Coiled coil</keyword>
<feature type="transmembrane region" description="Helical" evidence="11">
    <location>
        <begin position="83"/>
        <end position="109"/>
    </location>
</feature>
<comment type="caution">
    <text evidence="13">The sequence shown here is derived from an EMBL/GenBank/DDBJ whole genome shotgun (WGS) entry which is preliminary data.</text>
</comment>
<accession>A0ABS1BCT0</accession>
<evidence type="ECO:0000256" key="3">
    <source>
        <dbReference type="ARBA" id="ARBA00022553"/>
    </source>
</evidence>
<evidence type="ECO:0000256" key="9">
    <source>
        <dbReference type="SAM" id="Coils"/>
    </source>
</evidence>
<keyword evidence="3" id="KW-0597">Phosphoprotein</keyword>
<dbReference type="PANTHER" id="PTHR24421:SF10">
    <property type="entry name" value="NITRATE_NITRITE SENSOR PROTEIN NARQ"/>
    <property type="match status" value="1"/>
</dbReference>
<keyword evidence="11" id="KW-1133">Transmembrane helix</keyword>
<evidence type="ECO:0000313" key="13">
    <source>
        <dbReference type="EMBL" id="MBK0331947.1"/>
    </source>
</evidence>
<evidence type="ECO:0000259" key="12">
    <source>
        <dbReference type="Pfam" id="PF07730"/>
    </source>
</evidence>
<dbReference type="SUPFAM" id="SSF55874">
    <property type="entry name" value="ATPase domain of HSP90 chaperone/DNA topoisomerase II/histidine kinase"/>
    <property type="match status" value="1"/>
</dbReference>
<dbReference type="InterPro" id="IPR011712">
    <property type="entry name" value="Sig_transdc_His_kin_sub3_dim/P"/>
</dbReference>
<proteinExistence type="predicted"/>
<feature type="coiled-coil region" evidence="9">
    <location>
        <begin position="162"/>
        <end position="196"/>
    </location>
</feature>
<feature type="transmembrane region" description="Helical" evidence="11">
    <location>
        <begin position="116"/>
        <end position="135"/>
    </location>
</feature>
<evidence type="ECO:0000256" key="11">
    <source>
        <dbReference type="SAM" id="Phobius"/>
    </source>
</evidence>
<name>A0ABS1BCT0_9MICO</name>
<keyword evidence="11" id="KW-0472">Membrane</keyword>
<dbReference type="EMBL" id="JAEDAJ010000006">
    <property type="protein sequence ID" value="MBK0331947.1"/>
    <property type="molecule type" value="Genomic_DNA"/>
</dbReference>
<dbReference type="CDD" id="cd16917">
    <property type="entry name" value="HATPase_UhpB-NarQ-NarX-like"/>
    <property type="match status" value="1"/>
</dbReference>
<dbReference type="Gene3D" id="1.20.5.1930">
    <property type="match status" value="1"/>
</dbReference>
<keyword evidence="6 13" id="KW-0418">Kinase</keyword>
<feature type="region of interest" description="Disordered" evidence="10">
    <location>
        <begin position="1"/>
        <end position="21"/>
    </location>
</feature>
<reference evidence="13 14" key="1">
    <citation type="submission" date="2020-12" db="EMBL/GenBank/DDBJ databases">
        <title>Brachybacterium sp. MASK1Z-5, whole genome shotgun sequence.</title>
        <authorList>
            <person name="Tuo L."/>
        </authorList>
    </citation>
    <scope>NUCLEOTIDE SEQUENCE [LARGE SCALE GENOMIC DNA]</scope>
    <source>
        <strain evidence="13 14">MASK1Z-5</strain>
    </source>
</reference>
<organism evidence="13 14">
    <name type="scientific">Brachybacterium halotolerans</name>
    <dbReference type="NCBI Taxonomy" id="2795215"/>
    <lineage>
        <taxon>Bacteria</taxon>
        <taxon>Bacillati</taxon>
        <taxon>Actinomycetota</taxon>
        <taxon>Actinomycetes</taxon>
        <taxon>Micrococcales</taxon>
        <taxon>Dermabacteraceae</taxon>
        <taxon>Brachybacterium</taxon>
    </lineage>
</organism>
<evidence type="ECO:0000256" key="6">
    <source>
        <dbReference type="ARBA" id="ARBA00022777"/>
    </source>
</evidence>
<keyword evidence="11" id="KW-0812">Transmembrane</keyword>
<feature type="domain" description="Signal transduction histidine kinase subgroup 3 dimerisation and phosphoacceptor" evidence="12">
    <location>
        <begin position="194"/>
        <end position="259"/>
    </location>
</feature>
<gene>
    <name evidence="13" type="ORF">I8D64_11095</name>
</gene>
<protein>
    <recommendedName>
        <fullName evidence="2">histidine kinase</fullName>
        <ecNumber evidence="2">2.7.13.3</ecNumber>
    </recommendedName>
</protein>
<evidence type="ECO:0000256" key="4">
    <source>
        <dbReference type="ARBA" id="ARBA00022679"/>
    </source>
</evidence>
<dbReference type="InterPro" id="IPR036890">
    <property type="entry name" value="HATPase_C_sf"/>
</dbReference>
<keyword evidence="7" id="KW-0067">ATP-binding</keyword>
<evidence type="ECO:0000256" key="2">
    <source>
        <dbReference type="ARBA" id="ARBA00012438"/>
    </source>
</evidence>
<dbReference type="PANTHER" id="PTHR24421">
    <property type="entry name" value="NITRATE/NITRITE SENSOR PROTEIN NARX-RELATED"/>
    <property type="match status" value="1"/>
</dbReference>
<dbReference type="EC" id="2.7.13.3" evidence="2"/>
<evidence type="ECO:0000313" key="14">
    <source>
        <dbReference type="Proteomes" id="UP000612352"/>
    </source>
</evidence>
<dbReference type="Proteomes" id="UP000612352">
    <property type="component" value="Unassembled WGS sequence"/>
</dbReference>
<keyword evidence="14" id="KW-1185">Reference proteome</keyword>
<dbReference type="GO" id="GO:0016301">
    <property type="term" value="F:kinase activity"/>
    <property type="evidence" value="ECO:0007669"/>
    <property type="project" value="UniProtKB-KW"/>
</dbReference>
<sequence>MKRRAASDERAARGARTGGRDHDGTGWVERAWVDVVLVVAVLAEAVARAVWHVPFSHGDDPVAIGIGVLAGLALLARRRTWRWLLPLVLVVNVLGASQVVLAIASFALAGRLRGRWQPLGAMALAVLTGVLPHLANPLRPAVAGALVSGLVAAIAAVAGMYLRARADLLAELTARAEEAEHRRSTAEQDARRAERTRIAREMHDIVAHKISLVALQAGALEVNQNLEREEVSRSAGLIRQTAADALSELREVLGVLRGEEEVAPLNPQPTWEDVRRLVESTKEAGVQVELFDFIDDPVPDALARTAYRVVQEGLTNIHKHARHTRARIALIGEPGDDLLIEISNVLPKGFTTDLPGARMGLSGIETRVTHAGGTITSGPTDDGRFEVKAVIPWPNPQG</sequence>
<evidence type="ECO:0000256" key="1">
    <source>
        <dbReference type="ARBA" id="ARBA00000085"/>
    </source>
</evidence>
<evidence type="ECO:0000256" key="7">
    <source>
        <dbReference type="ARBA" id="ARBA00022840"/>
    </source>
</evidence>